<dbReference type="AlphaFoldDB" id="A0A9P4P665"/>
<proteinExistence type="inferred from homology"/>
<dbReference type="PANTHER" id="PTHR43477">
    <property type="entry name" value="DIHYDROANTICAPSIN 7-DEHYDROGENASE"/>
    <property type="match status" value="1"/>
</dbReference>
<evidence type="ECO:0000313" key="4">
    <source>
        <dbReference type="EMBL" id="KAF2439119.1"/>
    </source>
</evidence>
<evidence type="ECO:0000256" key="3">
    <source>
        <dbReference type="ARBA" id="ARBA00023002"/>
    </source>
</evidence>
<dbReference type="PRINTS" id="PR00081">
    <property type="entry name" value="GDHRDH"/>
</dbReference>
<organism evidence="4 5">
    <name type="scientific">Karstenula rhodostoma CBS 690.94</name>
    <dbReference type="NCBI Taxonomy" id="1392251"/>
    <lineage>
        <taxon>Eukaryota</taxon>
        <taxon>Fungi</taxon>
        <taxon>Dikarya</taxon>
        <taxon>Ascomycota</taxon>
        <taxon>Pezizomycotina</taxon>
        <taxon>Dothideomycetes</taxon>
        <taxon>Pleosporomycetidae</taxon>
        <taxon>Pleosporales</taxon>
        <taxon>Massarineae</taxon>
        <taxon>Didymosphaeriaceae</taxon>
        <taxon>Karstenula</taxon>
    </lineage>
</organism>
<dbReference type="InterPro" id="IPR036291">
    <property type="entry name" value="NAD(P)-bd_dom_sf"/>
</dbReference>
<keyword evidence="2" id="KW-0521">NADP</keyword>
<gene>
    <name evidence="4" type="ORF">P171DRAFT_131951</name>
</gene>
<accession>A0A9P4P665</accession>
<evidence type="ECO:0000256" key="1">
    <source>
        <dbReference type="ARBA" id="ARBA00006484"/>
    </source>
</evidence>
<dbReference type="InterPro" id="IPR002347">
    <property type="entry name" value="SDR_fam"/>
</dbReference>
<dbReference type="SUPFAM" id="SSF51735">
    <property type="entry name" value="NAD(P)-binding Rossmann-fold domains"/>
    <property type="match status" value="1"/>
</dbReference>
<dbReference type="InterPro" id="IPR057571">
    <property type="entry name" value="SDR_PhqE-like"/>
</dbReference>
<dbReference type="Proteomes" id="UP000799764">
    <property type="component" value="Unassembled WGS sequence"/>
</dbReference>
<dbReference type="PANTHER" id="PTHR43477:SF1">
    <property type="entry name" value="DIHYDROANTICAPSIN 7-DEHYDROGENASE"/>
    <property type="match status" value="1"/>
</dbReference>
<keyword evidence="3" id="KW-0560">Oxidoreductase</keyword>
<dbReference type="OrthoDB" id="294295at2759"/>
<dbReference type="Pfam" id="PF23441">
    <property type="entry name" value="SDR"/>
    <property type="match status" value="1"/>
</dbReference>
<evidence type="ECO:0000313" key="5">
    <source>
        <dbReference type="Proteomes" id="UP000799764"/>
    </source>
</evidence>
<dbReference type="GO" id="GO:0016491">
    <property type="term" value="F:oxidoreductase activity"/>
    <property type="evidence" value="ECO:0007669"/>
    <property type="project" value="UniProtKB-KW"/>
</dbReference>
<comment type="caution">
    <text evidence="4">The sequence shown here is derived from an EMBL/GenBank/DDBJ whole genome shotgun (WGS) entry which is preliminary data.</text>
</comment>
<comment type="similarity">
    <text evidence="1">Belongs to the short-chain dehydrogenases/reductases (SDR) family.</text>
</comment>
<name>A0A9P4P665_9PLEO</name>
<keyword evidence="5" id="KW-1185">Reference proteome</keyword>
<evidence type="ECO:0000256" key="2">
    <source>
        <dbReference type="ARBA" id="ARBA00022857"/>
    </source>
</evidence>
<dbReference type="InterPro" id="IPR051122">
    <property type="entry name" value="SDR_DHRS6-like"/>
</dbReference>
<dbReference type="Gene3D" id="3.40.50.720">
    <property type="entry name" value="NAD(P)-binding Rossmann-like Domain"/>
    <property type="match status" value="1"/>
</dbReference>
<sequence length="319" mass="34835">MSSSTLHSRISHCKQVMVQDVRIGDVSRPVRCRQKSQQSFLQRLPPTFLRLATMSAKDQLKYTNKLLNSRILIIGGSSGLGYGVAEATLEHGALVAISSSNSSRINASADKLKQSYPSYASNIHGLTVDLSNTDTLERELDSILKRATQTLGGKLDHVVFTAADALAPMKLADMTVDRIHKAGTIRWLAPLLLAKFLPTYLTASYRSSYTITTGGISEKPIPDWSVIASYAGGHHSMVRNLALELKPIRVNGVSPGVVDTELWTMGEEEKAGFFEQSRKRLFTGRVPTAGDVAESYLAIMKDWNMDASMVRSDGGSLFA</sequence>
<reference evidence="4" key="1">
    <citation type="journal article" date="2020" name="Stud. Mycol.">
        <title>101 Dothideomycetes genomes: a test case for predicting lifestyles and emergence of pathogens.</title>
        <authorList>
            <person name="Haridas S."/>
            <person name="Albert R."/>
            <person name="Binder M."/>
            <person name="Bloem J."/>
            <person name="Labutti K."/>
            <person name="Salamov A."/>
            <person name="Andreopoulos B."/>
            <person name="Baker S."/>
            <person name="Barry K."/>
            <person name="Bills G."/>
            <person name="Bluhm B."/>
            <person name="Cannon C."/>
            <person name="Castanera R."/>
            <person name="Culley D."/>
            <person name="Daum C."/>
            <person name="Ezra D."/>
            <person name="Gonzalez J."/>
            <person name="Henrissat B."/>
            <person name="Kuo A."/>
            <person name="Liang C."/>
            <person name="Lipzen A."/>
            <person name="Lutzoni F."/>
            <person name="Magnuson J."/>
            <person name="Mondo S."/>
            <person name="Nolan M."/>
            <person name="Ohm R."/>
            <person name="Pangilinan J."/>
            <person name="Park H.-J."/>
            <person name="Ramirez L."/>
            <person name="Alfaro M."/>
            <person name="Sun H."/>
            <person name="Tritt A."/>
            <person name="Yoshinaga Y."/>
            <person name="Zwiers L.-H."/>
            <person name="Turgeon B."/>
            <person name="Goodwin S."/>
            <person name="Spatafora J."/>
            <person name="Crous P."/>
            <person name="Grigoriev I."/>
        </authorList>
    </citation>
    <scope>NUCLEOTIDE SEQUENCE</scope>
    <source>
        <strain evidence="4">CBS 690.94</strain>
    </source>
</reference>
<dbReference type="EMBL" id="MU001510">
    <property type="protein sequence ID" value="KAF2439119.1"/>
    <property type="molecule type" value="Genomic_DNA"/>
</dbReference>
<protein>
    <submittedName>
        <fullName evidence="4">Short chain dehydrogenase</fullName>
    </submittedName>
</protein>